<evidence type="ECO:0000256" key="3">
    <source>
        <dbReference type="RuleBase" id="RU003476"/>
    </source>
</evidence>
<dbReference type="PRINTS" id="PR00502">
    <property type="entry name" value="NUDIXFAMILY"/>
</dbReference>
<dbReference type="InterPro" id="IPR014078">
    <property type="entry name" value="Nudix_YtkD"/>
</dbReference>
<dbReference type="EMBL" id="FOKI01000028">
    <property type="protein sequence ID" value="SFB31174.1"/>
    <property type="molecule type" value="Genomic_DNA"/>
</dbReference>
<evidence type="ECO:0000256" key="1">
    <source>
        <dbReference type="ARBA" id="ARBA00005582"/>
    </source>
</evidence>
<dbReference type="SUPFAM" id="SSF55811">
    <property type="entry name" value="Nudix"/>
    <property type="match status" value="1"/>
</dbReference>
<dbReference type="PROSITE" id="PS51462">
    <property type="entry name" value="NUDIX"/>
    <property type="match status" value="1"/>
</dbReference>
<dbReference type="RefSeq" id="WP_090042400.1">
    <property type="nucleotide sequence ID" value="NZ_FOKI01000028.1"/>
</dbReference>
<sequence length="143" mass="16671">METKICDLGRVNDNELKFAVIVSKFNGKFVYVRHKERETWEIPGGHRELGEDINDTAARELKEETGAVKFEIKPICDYLCDYSLEKESNNKSYGRVYYAEIDELGELPDLEIGEVQLFEHMPENLTYPQIQPVLLNEVVMRRK</sequence>
<accession>A0A1I0ZZN0</accession>
<dbReference type="Pfam" id="PF00293">
    <property type="entry name" value="NUDIX"/>
    <property type="match status" value="1"/>
</dbReference>
<dbReference type="InterPro" id="IPR020084">
    <property type="entry name" value="NUDIX_hydrolase_CS"/>
</dbReference>
<name>A0A1I0ZZN0_9CLOT</name>
<dbReference type="OrthoDB" id="9131041at2"/>
<protein>
    <submittedName>
        <fullName evidence="5">8-oxo-dGTP diphosphatase</fullName>
    </submittedName>
</protein>
<evidence type="ECO:0000313" key="6">
    <source>
        <dbReference type="Proteomes" id="UP000198619"/>
    </source>
</evidence>
<organism evidence="5 6">
    <name type="scientific">Clostridium frigidicarnis</name>
    <dbReference type="NCBI Taxonomy" id="84698"/>
    <lineage>
        <taxon>Bacteria</taxon>
        <taxon>Bacillati</taxon>
        <taxon>Bacillota</taxon>
        <taxon>Clostridia</taxon>
        <taxon>Eubacteriales</taxon>
        <taxon>Clostridiaceae</taxon>
        <taxon>Clostridium</taxon>
    </lineage>
</organism>
<dbReference type="STRING" id="84698.SAMN04488528_10289"/>
<feature type="domain" description="Nudix hydrolase" evidence="4">
    <location>
        <begin position="13"/>
        <end position="132"/>
    </location>
</feature>
<evidence type="ECO:0000256" key="2">
    <source>
        <dbReference type="ARBA" id="ARBA00022801"/>
    </source>
</evidence>
<dbReference type="Proteomes" id="UP000198619">
    <property type="component" value="Unassembled WGS sequence"/>
</dbReference>
<evidence type="ECO:0000313" key="5">
    <source>
        <dbReference type="EMBL" id="SFB31174.1"/>
    </source>
</evidence>
<dbReference type="InterPro" id="IPR000086">
    <property type="entry name" value="NUDIX_hydrolase_dom"/>
</dbReference>
<dbReference type="GO" id="GO:0016787">
    <property type="term" value="F:hydrolase activity"/>
    <property type="evidence" value="ECO:0007669"/>
    <property type="project" value="UniProtKB-KW"/>
</dbReference>
<comment type="similarity">
    <text evidence="1 3">Belongs to the Nudix hydrolase family.</text>
</comment>
<proteinExistence type="inferred from homology"/>
<dbReference type="PANTHER" id="PTHR43736:SF1">
    <property type="entry name" value="DIHYDRONEOPTERIN TRIPHOSPHATE DIPHOSPHATASE"/>
    <property type="match status" value="1"/>
</dbReference>
<dbReference type="PANTHER" id="PTHR43736">
    <property type="entry name" value="ADP-RIBOSE PYROPHOSPHATASE"/>
    <property type="match status" value="1"/>
</dbReference>
<dbReference type="CDD" id="cd04665">
    <property type="entry name" value="NUDIX_RppH"/>
    <property type="match status" value="1"/>
</dbReference>
<evidence type="ECO:0000259" key="4">
    <source>
        <dbReference type="PROSITE" id="PS51462"/>
    </source>
</evidence>
<dbReference type="Gene3D" id="3.90.79.10">
    <property type="entry name" value="Nucleoside Triphosphate Pyrophosphohydrolase"/>
    <property type="match status" value="1"/>
</dbReference>
<keyword evidence="2 3" id="KW-0378">Hydrolase</keyword>
<dbReference type="PROSITE" id="PS00893">
    <property type="entry name" value="NUDIX_BOX"/>
    <property type="match status" value="1"/>
</dbReference>
<gene>
    <name evidence="5" type="ORF">SAMN04488528_10289</name>
</gene>
<keyword evidence="6" id="KW-1185">Reference proteome</keyword>
<dbReference type="InterPro" id="IPR020476">
    <property type="entry name" value="Nudix_hydrolase"/>
</dbReference>
<dbReference type="InterPro" id="IPR015797">
    <property type="entry name" value="NUDIX_hydrolase-like_dom_sf"/>
</dbReference>
<dbReference type="AlphaFoldDB" id="A0A1I0ZZN0"/>
<reference evidence="5 6" key="1">
    <citation type="submission" date="2016-10" db="EMBL/GenBank/DDBJ databases">
        <authorList>
            <person name="de Groot N.N."/>
        </authorList>
    </citation>
    <scope>NUCLEOTIDE SEQUENCE [LARGE SCALE GENOMIC DNA]</scope>
    <source>
        <strain evidence="5 6">DSM 12271</strain>
    </source>
</reference>